<keyword evidence="3 6" id="KW-0812">Transmembrane</keyword>
<comment type="similarity">
    <text evidence="6">Belongs to the ABC-4 integral membrane protein family.</text>
</comment>
<feature type="domain" description="ABC3 transporter permease C-terminal" evidence="7">
    <location>
        <begin position="530"/>
        <end position="630"/>
    </location>
</feature>
<feature type="transmembrane region" description="Helical" evidence="6">
    <location>
        <begin position="55"/>
        <end position="72"/>
    </location>
</feature>
<reference evidence="8 9" key="1">
    <citation type="journal article" date="2017" name="Genome Announc.">
        <title>Draft Genome Sequence of Romboutsia maritimum sp. nov. Strain CCRI-22766(T), Isolated from Coastal Estuarine Mud.</title>
        <authorList>
            <person name="Maheux A.F."/>
            <person name="Boudreau D.K."/>
            <person name="Berube E."/>
            <person name="Boissinot M."/>
            <person name="Raymond F."/>
            <person name="Brodeur S."/>
            <person name="Corbeil J."/>
            <person name="Brightwell G."/>
            <person name="Broda D."/>
            <person name="Omar R.F."/>
            <person name="Bergeron M.G."/>
        </authorList>
    </citation>
    <scope>NUCLEOTIDE SEQUENCE [LARGE SCALE GENOMIC DNA]</scope>
    <source>
        <strain evidence="8 9">CCRI-22766</strain>
    </source>
</reference>
<keyword evidence="4 6" id="KW-1133">Transmembrane helix</keyword>
<dbReference type="Proteomes" id="UP000243494">
    <property type="component" value="Unassembled WGS sequence"/>
</dbReference>
<dbReference type="GO" id="GO:0055085">
    <property type="term" value="P:transmembrane transport"/>
    <property type="evidence" value="ECO:0007669"/>
    <property type="project" value="UniProtKB-UniRule"/>
</dbReference>
<feature type="transmembrane region" description="Helical" evidence="6">
    <location>
        <begin position="523"/>
        <end position="545"/>
    </location>
</feature>
<feature type="transmembrane region" description="Helical" evidence="6">
    <location>
        <begin position="18"/>
        <end position="35"/>
    </location>
</feature>
<evidence type="ECO:0000256" key="3">
    <source>
        <dbReference type="ARBA" id="ARBA00022692"/>
    </source>
</evidence>
<accession>A0A371ITM4</accession>
<dbReference type="InterPro" id="IPR027022">
    <property type="entry name" value="ABC_permease_BceB-typ"/>
</dbReference>
<feature type="transmembrane region" description="Helical" evidence="6">
    <location>
        <begin position="150"/>
        <end position="173"/>
    </location>
</feature>
<evidence type="ECO:0000256" key="5">
    <source>
        <dbReference type="ARBA" id="ARBA00023136"/>
    </source>
</evidence>
<keyword evidence="6" id="KW-0813">Transport</keyword>
<comment type="caution">
    <text evidence="8">The sequence shown here is derived from an EMBL/GenBank/DDBJ whole genome shotgun (WGS) entry which is preliminary data.</text>
</comment>
<evidence type="ECO:0000259" key="7">
    <source>
        <dbReference type="Pfam" id="PF02687"/>
    </source>
</evidence>
<dbReference type="EMBL" id="NOJZ02000007">
    <property type="protein sequence ID" value="RDY23828.1"/>
    <property type="molecule type" value="Genomic_DNA"/>
</dbReference>
<keyword evidence="2 6" id="KW-1003">Cell membrane</keyword>
<dbReference type="InterPro" id="IPR052536">
    <property type="entry name" value="ABC-4_Integral_Memb_Prot"/>
</dbReference>
<evidence type="ECO:0000256" key="6">
    <source>
        <dbReference type="PIRNR" id="PIRNR018968"/>
    </source>
</evidence>
<organism evidence="8 9">
    <name type="scientific">Romboutsia maritimum</name>
    <dbReference type="NCBI Taxonomy" id="2020948"/>
    <lineage>
        <taxon>Bacteria</taxon>
        <taxon>Bacillati</taxon>
        <taxon>Bacillota</taxon>
        <taxon>Clostridia</taxon>
        <taxon>Peptostreptococcales</taxon>
        <taxon>Peptostreptococcaceae</taxon>
        <taxon>Romboutsia</taxon>
    </lineage>
</organism>
<keyword evidence="9" id="KW-1185">Reference proteome</keyword>
<comment type="subcellular location">
    <subcellularLocation>
        <location evidence="1 6">Cell membrane</location>
        <topology evidence="1 6">Multi-pass membrane protein</topology>
    </subcellularLocation>
</comment>
<feature type="transmembrane region" description="Helical" evidence="6">
    <location>
        <begin position="280"/>
        <end position="303"/>
    </location>
</feature>
<evidence type="ECO:0000256" key="2">
    <source>
        <dbReference type="ARBA" id="ARBA00022475"/>
    </source>
</evidence>
<gene>
    <name evidence="8" type="ORF">CHF27_005610</name>
</gene>
<feature type="transmembrane region" description="Helical" evidence="6">
    <location>
        <begin position="194"/>
        <end position="212"/>
    </location>
</feature>
<evidence type="ECO:0000313" key="9">
    <source>
        <dbReference type="Proteomes" id="UP000243494"/>
    </source>
</evidence>
<dbReference type="AlphaFoldDB" id="A0A371ITM4"/>
<dbReference type="GO" id="GO:0005886">
    <property type="term" value="C:plasma membrane"/>
    <property type="evidence" value="ECO:0007669"/>
    <property type="project" value="UniProtKB-SubCell"/>
</dbReference>
<feature type="transmembrane region" description="Helical" evidence="6">
    <location>
        <begin position="608"/>
        <end position="630"/>
    </location>
</feature>
<dbReference type="PANTHER" id="PTHR46795">
    <property type="entry name" value="ABC TRANSPORTER PERMEASE-RELATED-RELATED"/>
    <property type="match status" value="1"/>
</dbReference>
<proteinExistence type="inferred from homology"/>
<evidence type="ECO:0000256" key="4">
    <source>
        <dbReference type="ARBA" id="ARBA00022989"/>
    </source>
</evidence>
<feature type="transmembrane region" description="Helical" evidence="6">
    <location>
        <begin position="224"/>
        <end position="251"/>
    </location>
</feature>
<dbReference type="OrthoDB" id="9781780at2"/>
<dbReference type="InterPro" id="IPR003838">
    <property type="entry name" value="ABC3_permease_C"/>
</dbReference>
<dbReference type="PIRSF" id="PIRSF018968">
    <property type="entry name" value="ABC_permease_BceB"/>
    <property type="match status" value="1"/>
</dbReference>
<feature type="domain" description="ABC3 transporter permease C-terminal" evidence="7">
    <location>
        <begin position="57"/>
        <end position="175"/>
    </location>
</feature>
<sequence length="641" mass="73795">MNLFNISLKNVKNSFSNYIMYFVSIIFSVFIFFSFKSIQYNEALSILGDKSRTSINAASSVIALFSFLFIYYSNGFFLNRRKQEIGTYSMLGMRKNQIGKIFLYETFLMGIGAIIIGIILGFLFSKLMTMMLIKIMGVSVIVKMNLSVKALIQTIIVFIAIFIIIGVRNILVIKNKKLIDLFKKQSEKQSKNKFVKIKGVLGIALIVLSYAIANSDFIIKEISFAPVILVTIVPGTFLFFSSAVSLILNLVKNKKSLYYKGRNLIAFSELSYKIKSNSKILATIAILIATSATILGFTISFYYDINRNIQENYKYSFTINAENEAVNKKVDNILNKYYKSNKVKYDKVIELLKRDVNYDIVYKYKKDGFKENREASINIIRESDFKSLRKYKGEEYNDLSSDENIHFVSDEYSRSFIKSIANTKLNIKDDKKTFKVEEDINHLQLNEQSTFDLVVVKDNVFDLLKKKDNLVKLRVIDVSQGKELLKMSLEIEKVVNDNMKFNYPFNFTSQIASYRSLIEMNGLMLFIGVFLSAVFLLCTGSIILFKQLSSIYDDKDRYIMIKKLGANNKDIERMLSKQLKIVFLLPLIVGTMHNLFAMALLQKLMPRSIVVPVIVTLAIYYTGYFMYYFITLKYAKDMVLD</sequence>
<name>A0A371ITM4_9FIRM</name>
<evidence type="ECO:0000256" key="1">
    <source>
        <dbReference type="ARBA" id="ARBA00004651"/>
    </source>
</evidence>
<protein>
    <submittedName>
        <fullName evidence="8">ABC transporter permease</fullName>
    </submittedName>
</protein>
<feature type="transmembrane region" description="Helical" evidence="6">
    <location>
        <begin position="581"/>
        <end position="602"/>
    </location>
</feature>
<dbReference type="RefSeq" id="WP_095406913.1">
    <property type="nucleotide sequence ID" value="NZ_NOJZ02000007.1"/>
</dbReference>
<evidence type="ECO:0000313" key="8">
    <source>
        <dbReference type="EMBL" id="RDY23828.1"/>
    </source>
</evidence>
<dbReference type="PANTHER" id="PTHR46795:SF3">
    <property type="entry name" value="ABC TRANSPORTER PERMEASE"/>
    <property type="match status" value="1"/>
</dbReference>
<keyword evidence="5 6" id="KW-0472">Membrane</keyword>
<feature type="transmembrane region" description="Helical" evidence="6">
    <location>
        <begin position="101"/>
        <end position="124"/>
    </location>
</feature>
<dbReference type="Pfam" id="PF02687">
    <property type="entry name" value="FtsX"/>
    <property type="match status" value="2"/>
</dbReference>